<dbReference type="STRING" id="135651.G0N2S1"/>
<dbReference type="AlphaFoldDB" id="G0N2S1"/>
<dbReference type="FunCoup" id="G0N2S1">
    <property type="interactions" value="2681"/>
</dbReference>
<dbReference type="Proteomes" id="UP000008068">
    <property type="component" value="Unassembled WGS sequence"/>
</dbReference>
<feature type="region of interest" description="Disordered" evidence="9">
    <location>
        <begin position="115"/>
        <end position="144"/>
    </location>
</feature>
<dbReference type="Pfam" id="PF05700">
    <property type="entry name" value="BCAS2"/>
    <property type="match status" value="1"/>
</dbReference>
<comment type="subcellular location">
    <subcellularLocation>
        <location evidence="1">Nucleus</location>
    </subcellularLocation>
</comment>
<accession>G0N2S1</accession>
<keyword evidence="4" id="KW-0507">mRNA processing</keyword>
<sequence>MPDKPLALTAGGGASQLQDDQVLRNAKAQNEHLLFRQINLELMDEYAAESYLQRNKQMEALLTEAEKELRKTKEAVMEVHASRKREQMKAGEKLKQLNHSWVQMVTNNYKMEIENRQMERDNAKQVKRLKLDPAKLEEKEDQEN</sequence>
<keyword evidence="5" id="KW-0747">Spliceosome</keyword>
<dbReference type="GO" id="GO:0000974">
    <property type="term" value="C:Prp19 complex"/>
    <property type="evidence" value="ECO:0007669"/>
    <property type="project" value="TreeGrafter"/>
</dbReference>
<keyword evidence="6" id="KW-0508">mRNA splicing</keyword>
<evidence type="ECO:0000256" key="3">
    <source>
        <dbReference type="ARBA" id="ARBA00014158"/>
    </source>
</evidence>
<dbReference type="PANTHER" id="PTHR13296:SF0">
    <property type="entry name" value="PRE-MRNA-SPLICING FACTOR SPF27"/>
    <property type="match status" value="1"/>
</dbReference>
<evidence type="ECO:0000313" key="10">
    <source>
        <dbReference type="EMBL" id="EGT50955.1"/>
    </source>
</evidence>
<evidence type="ECO:0000256" key="6">
    <source>
        <dbReference type="ARBA" id="ARBA00023187"/>
    </source>
</evidence>
<evidence type="ECO:0000256" key="7">
    <source>
        <dbReference type="ARBA" id="ARBA00023242"/>
    </source>
</evidence>
<feature type="coiled-coil region" evidence="8">
    <location>
        <begin position="48"/>
        <end position="82"/>
    </location>
</feature>
<proteinExistence type="inferred from homology"/>
<dbReference type="PANTHER" id="PTHR13296">
    <property type="entry name" value="BCAS2 PROTEIN"/>
    <property type="match status" value="1"/>
</dbReference>
<dbReference type="OrthoDB" id="205794at2759"/>
<keyword evidence="11" id="KW-1185">Reference proteome</keyword>
<evidence type="ECO:0000256" key="9">
    <source>
        <dbReference type="SAM" id="MobiDB-lite"/>
    </source>
</evidence>
<feature type="compositionally biased region" description="Basic and acidic residues" evidence="9">
    <location>
        <begin position="115"/>
        <end position="138"/>
    </location>
</feature>
<keyword evidence="7" id="KW-0539">Nucleus</keyword>
<evidence type="ECO:0000256" key="4">
    <source>
        <dbReference type="ARBA" id="ARBA00022664"/>
    </source>
</evidence>
<evidence type="ECO:0000256" key="2">
    <source>
        <dbReference type="ARBA" id="ARBA00010788"/>
    </source>
</evidence>
<evidence type="ECO:0000313" key="11">
    <source>
        <dbReference type="Proteomes" id="UP000008068"/>
    </source>
</evidence>
<dbReference type="OMA" id="NENGQHI"/>
<dbReference type="GO" id="GO:0008380">
    <property type="term" value="P:RNA splicing"/>
    <property type="evidence" value="ECO:0007669"/>
    <property type="project" value="UniProtKB-KW"/>
</dbReference>
<gene>
    <name evidence="10" type="ORF">CAEBREN_19393</name>
</gene>
<dbReference type="EMBL" id="GL379831">
    <property type="protein sequence ID" value="EGT50955.1"/>
    <property type="molecule type" value="Genomic_DNA"/>
</dbReference>
<evidence type="ECO:0000256" key="5">
    <source>
        <dbReference type="ARBA" id="ARBA00022728"/>
    </source>
</evidence>
<evidence type="ECO:0000256" key="8">
    <source>
        <dbReference type="SAM" id="Coils"/>
    </source>
</evidence>
<name>G0N2S1_CAEBE</name>
<dbReference type="GO" id="GO:0071013">
    <property type="term" value="C:catalytic step 2 spliceosome"/>
    <property type="evidence" value="ECO:0007669"/>
    <property type="project" value="TreeGrafter"/>
</dbReference>
<dbReference type="InParanoid" id="G0N2S1"/>
<organism evidence="11">
    <name type="scientific">Caenorhabditis brenneri</name>
    <name type="common">Nematode worm</name>
    <dbReference type="NCBI Taxonomy" id="135651"/>
    <lineage>
        <taxon>Eukaryota</taxon>
        <taxon>Metazoa</taxon>
        <taxon>Ecdysozoa</taxon>
        <taxon>Nematoda</taxon>
        <taxon>Chromadorea</taxon>
        <taxon>Rhabditida</taxon>
        <taxon>Rhabditina</taxon>
        <taxon>Rhabditomorpha</taxon>
        <taxon>Rhabditoidea</taxon>
        <taxon>Rhabditidae</taxon>
        <taxon>Peloderinae</taxon>
        <taxon>Caenorhabditis</taxon>
    </lineage>
</organism>
<dbReference type="GO" id="GO:0071011">
    <property type="term" value="C:precatalytic spliceosome"/>
    <property type="evidence" value="ECO:0007669"/>
    <property type="project" value="TreeGrafter"/>
</dbReference>
<dbReference type="InterPro" id="IPR008409">
    <property type="entry name" value="SPF27"/>
</dbReference>
<reference evidence="11" key="1">
    <citation type="submission" date="2011-07" db="EMBL/GenBank/DDBJ databases">
        <authorList>
            <consortium name="Caenorhabditis brenneri Sequencing and Analysis Consortium"/>
            <person name="Wilson R.K."/>
        </authorList>
    </citation>
    <scope>NUCLEOTIDE SEQUENCE [LARGE SCALE GENOMIC DNA]</scope>
    <source>
        <strain evidence="11">PB2801</strain>
    </source>
</reference>
<comment type="similarity">
    <text evidence="2">Belongs to the SPF27 family.</text>
</comment>
<dbReference type="eggNOG" id="KOG3096">
    <property type="taxonomic scope" value="Eukaryota"/>
</dbReference>
<dbReference type="GO" id="GO:0006397">
    <property type="term" value="P:mRNA processing"/>
    <property type="evidence" value="ECO:0007669"/>
    <property type="project" value="UniProtKB-KW"/>
</dbReference>
<protein>
    <recommendedName>
        <fullName evidence="3">Pre-mRNA-splicing factor SPF27</fullName>
    </recommendedName>
</protein>
<dbReference type="HOGENOM" id="CLU_082523_5_0_1"/>
<evidence type="ECO:0000256" key="1">
    <source>
        <dbReference type="ARBA" id="ARBA00004123"/>
    </source>
</evidence>
<keyword evidence="8" id="KW-0175">Coiled coil</keyword>